<protein>
    <submittedName>
        <fullName evidence="2">Palmitoyltransferase</fullName>
    </submittedName>
</protein>
<name>A0AC35GJ08_9BILA</name>
<sequence length="275" mass="32179">MAKHYIGKNHFCGFGWWNKDICGLLCCFMTWLLLFYGQFGVITIMMQSFNEHQIHQSINFGVFEILWFMALFSHLKTMLTNPGTVPKGTLDEHVKTMESQKGEVFLKCTKCSSVRPERAHHCSICDRCIRRMDHHCPWVNNCVGEGNQKYFILFTFYICLVSFHTLYWTIWQFVQCINENWHNCSLFSPAATTILIIFLLFEGMLFGIFTIVMFGTQISSICWDQTGIESLRNERGKSQDKWKNLQVVFGGPFSIQWLNPFDRPFVSERAFEFSV</sequence>
<dbReference type="WBParaSite" id="PS1159_v2.g5569.t1">
    <property type="protein sequence ID" value="PS1159_v2.g5569.t1"/>
    <property type="gene ID" value="PS1159_v2.g5569"/>
</dbReference>
<evidence type="ECO:0000313" key="1">
    <source>
        <dbReference type="Proteomes" id="UP000887580"/>
    </source>
</evidence>
<accession>A0AC35GJ08</accession>
<organism evidence="1 2">
    <name type="scientific">Panagrolaimus sp. PS1159</name>
    <dbReference type="NCBI Taxonomy" id="55785"/>
    <lineage>
        <taxon>Eukaryota</taxon>
        <taxon>Metazoa</taxon>
        <taxon>Ecdysozoa</taxon>
        <taxon>Nematoda</taxon>
        <taxon>Chromadorea</taxon>
        <taxon>Rhabditida</taxon>
        <taxon>Tylenchina</taxon>
        <taxon>Panagrolaimomorpha</taxon>
        <taxon>Panagrolaimoidea</taxon>
        <taxon>Panagrolaimidae</taxon>
        <taxon>Panagrolaimus</taxon>
    </lineage>
</organism>
<dbReference type="Proteomes" id="UP000887580">
    <property type="component" value="Unplaced"/>
</dbReference>
<reference evidence="2" key="1">
    <citation type="submission" date="2022-11" db="UniProtKB">
        <authorList>
            <consortium name="WormBaseParasite"/>
        </authorList>
    </citation>
    <scope>IDENTIFICATION</scope>
</reference>
<proteinExistence type="predicted"/>
<evidence type="ECO:0000313" key="2">
    <source>
        <dbReference type="WBParaSite" id="PS1159_v2.g5569.t1"/>
    </source>
</evidence>